<proteinExistence type="predicted"/>
<dbReference type="InterPro" id="IPR036047">
    <property type="entry name" value="F-box-like_dom_sf"/>
</dbReference>
<dbReference type="InterPro" id="IPR001810">
    <property type="entry name" value="F-box_dom"/>
</dbReference>
<dbReference type="EMBL" id="NBSK02000003">
    <property type="protein sequence ID" value="KAJ0218119.1"/>
    <property type="molecule type" value="Genomic_DNA"/>
</dbReference>
<dbReference type="Gene3D" id="1.20.1280.50">
    <property type="match status" value="1"/>
</dbReference>
<name>A0A9R1XQH8_LACSA</name>
<evidence type="ECO:0000259" key="1">
    <source>
        <dbReference type="Pfam" id="PF12937"/>
    </source>
</evidence>
<feature type="domain" description="F-box" evidence="1">
    <location>
        <begin position="97"/>
        <end position="132"/>
    </location>
</feature>
<comment type="caution">
    <text evidence="2">The sequence shown here is derived from an EMBL/GenBank/DDBJ whole genome shotgun (WGS) entry which is preliminary data.</text>
</comment>
<accession>A0A9R1XQH8</accession>
<dbReference type="AlphaFoldDB" id="A0A9R1XQH8"/>
<gene>
    <name evidence="2" type="ORF">LSAT_V11C300146910</name>
</gene>
<dbReference type="Proteomes" id="UP000235145">
    <property type="component" value="Unassembled WGS sequence"/>
</dbReference>
<dbReference type="SUPFAM" id="SSF81383">
    <property type="entry name" value="F-box domain"/>
    <property type="match status" value="1"/>
</dbReference>
<dbReference type="InterPro" id="IPR044809">
    <property type="entry name" value="AUF1-like"/>
</dbReference>
<reference evidence="2 3" key="1">
    <citation type="journal article" date="2017" name="Nat. Commun.">
        <title>Genome assembly with in vitro proximity ligation data and whole-genome triplication in lettuce.</title>
        <authorList>
            <person name="Reyes-Chin-Wo S."/>
            <person name="Wang Z."/>
            <person name="Yang X."/>
            <person name="Kozik A."/>
            <person name="Arikit S."/>
            <person name="Song C."/>
            <person name="Xia L."/>
            <person name="Froenicke L."/>
            <person name="Lavelle D.O."/>
            <person name="Truco M.J."/>
            <person name="Xia R."/>
            <person name="Zhu S."/>
            <person name="Xu C."/>
            <person name="Xu H."/>
            <person name="Xu X."/>
            <person name="Cox K."/>
            <person name="Korf I."/>
            <person name="Meyers B.C."/>
            <person name="Michelmore R.W."/>
        </authorList>
    </citation>
    <scope>NUCLEOTIDE SEQUENCE [LARGE SCALE GENOMIC DNA]</scope>
    <source>
        <strain evidence="3">cv. Salinas</strain>
        <tissue evidence="2">Seedlings</tissue>
    </source>
</reference>
<dbReference type="Pfam" id="PF12937">
    <property type="entry name" value="F-box-like"/>
    <property type="match status" value="1"/>
</dbReference>
<evidence type="ECO:0000313" key="3">
    <source>
        <dbReference type="Proteomes" id="UP000235145"/>
    </source>
</evidence>
<organism evidence="2 3">
    <name type="scientific">Lactuca sativa</name>
    <name type="common">Garden lettuce</name>
    <dbReference type="NCBI Taxonomy" id="4236"/>
    <lineage>
        <taxon>Eukaryota</taxon>
        <taxon>Viridiplantae</taxon>
        <taxon>Streptophyta</taxon>
        <taxon>Embryophyta</taxon>
        <taxon>Tracheophyta</taxon>
        <taxon>Spermatophyta</taxon>
        <taxon>Magnoliopsida</taxon>
        <taxon>eudicotyledons</taxon>
        <taxon>Gunneridae</taxon>
        <taxon>Pentapetalae</taxon>
        <taxon>asterids</taxon>
        <taxon>campanulids</taxon>
        <taxon>Asterales</taxon>
        <taxon>Asteraceae</taxon>
        <taxon>Cichorioideae</taxon>
        <taxon>Cichorieae</taxon>
        <taxon>Lactucinae</taxon>
        <taxon>Lactuca</taxon>
    </lineage>
</organism>
<sequence>MGYTISSSSLSSSIDSSVFLSSSTSTRAFSPSAFTRSSSLSSQRTLRNSSLHLETALDDDQNSVLSCPMSPPSIFCPKKLKNLEKSGEGHANDSSPISRLPDEIILLILNRLIDLKTLCFCYLVSKRFSSIVLQVDAISFASPVLNPKISDKNTIPSRSFLRMISSLYGESFLSAYRFLIKFKGVKSLCIELLAPGHRAVDSRLFKWKVKFTKKIESFIFLWPNSLCDKDGLCVNGNGDEEESLQLIGDLFQKKRVLSFQCLQDIMALHVMLLYLVNDLPMLEEVSISDLERRGRLSLSGKNLSGVKEWVHSASETVLNRINVPTILRNCYIPVLKLPVSGYEMKGIYFCIMEMKDIEGGNEFLMSSENGGSEDKEESAYTEAIMEILKKHKGMMLTRNLWWNLNEDAGQHARLQFRILEP</sequence>
<keyword evidence="3" id="KW-1185">Reference proteome</keyword>
<dbReference type="PANTHER" id="PTHR31215">
    <property type="entry name" value="OS05G0510400 PROTEIN-RELATED"/>
    <property type="match status" value="1"/>
</dbReference>
<protein>
    <recommendedName>
        <fullName evidence="1">F-box domain-containing protein</fullName>
    </recommendedName>
</protein>
<evidence type="ECO:0000313" key="2">
    <source>
        <dbReference type="EMBL" id="KAJ0218119.1"/>
    </source>
</evidence>